<organism evidence="1">
    <name type="scientific">viral metagenome</name>
    <dbReference type="NCBI Taxonomy" id="1070528"/>
    <lineage>
        <taxon>unclassified sequences</taxon>
        <taxon>metagenomes</taxon>
        <taxon>organismal metagenomes</taxon>
    </lineage>
</organism>
<name>A0A6C0JVJ4_9ZZZZ</name>
<dbReference type="AlphaFoldDB" id="A0A6C0JVJ4"/>
<sequence length="211" mass="24210">MVFKKPVPKGCKTFRVPQTVGIAGWIVLTYERKTPIAVWITNSSEQKIPLIADARICGDTFLRVERISPLKFVVSDVWVYNSNCVFACSTFRQRYEWLATCLKTFTSYVEGVTVQLIHKSEFDGDIKGYEDHPEELIGSIGYFSEKDYSEVYTVHKMAIPDCYEIIGKGYIRVPDLKTSVYLRSKGDTFTCRCAKHSDEFWTVLENIPDVE</sequence>
<dbReference type="EMBL" id="MN740745">
    <property type="protein sequence ID" value="QHU09775.1"/>
    <property type="molecule type" value="Genomic_DNA"/>
</dbReference>
<proteinExistence type="predicted"/>
<accession>A0A6C0JVJ4</accession>
<evidence type="ECO:0000313" key="1">
    <source>
        <dbReference type="EMBL" id="QHU09775.1"/>
    </source>
</evidence>
<protein>
    <submittedName>
        <fullName evidence="1">Uncharacterized protein</fullName>
    </submittedName>
</protein>
<reference evidence="1" key="1">
    <citation type="journal article" date="2020" name="Nature">
        <title>Giant virus diversity and host interactions through global metagenomics.</title>
        <authorList>
            <person name="Schulz F."/>
            <person name="Roux S."/>
            <person name="Paez-Espino D."/>
            <person name="Jungbluth S."/>
            <person name="Walsh D.A."/>
            <person name="Denef V.J."/>
            <person name="McMahon K.D."/>
            <person name="Konstantinidis K.T."/>
            <person name="Eloe-Fadrosh E.A."/>
            <person name="Kyrpides N.C."/>
            <person name="Woyke T."/>
        </authorList>
    </citation>
    <scope>NUCLEOTIDE SEQUENCE</scope>
    <source>
        <strain evidence="1">GVMAG-S-1101164-164</strain>
    </source>
</reference>